<feature type="domain" description="ABC transporter" evidence="5">
    <location>
        <begin position="2"/>
        <end position="216"/>
    </location>
</feature>
<dbReference type="CDD" id="cd03221">
    <property type="entry name" value="ABCF_EF-3"/>
    <property type="match status" value="2"/>
</dbReference>
<dbReference type="Pfam" id="PF12848">
    <property type="entry name" value="ABC_tran_Xtn"/>
    <property type="match status" value="1"/>
</dbReference>
<reference evidence="6" key="1">
    <citation type="submission" date="2020-06" db="EMBL/GenBank/DDBJ databases">
        <title>Novel chitinolytic bacterium.</title>
        <authorList>
            <person name="Ungkulpasvich U."/>
            <person name="Kosugi A."/>
            <person name="Uke A."/>
        </authorList>
    </citation>
    <scope>NUCLEOTIDE SEQUENCE</scope>
    <source>
        <strain evidence="6">UUS1-1</strain>
    </source>
</reference>
<dbReference type="Gene3D" id="3.40.50.300">
    <property type="entry name" value="P-loop containing nucleotide triphosphate hydrolases"/>
    <property type="match status" value="2"/>
</dbReference>
<dbReference type="InterPro" id="IPR050611">
    <property type="entry name" value="ABCF"/>
</dbReference>
<keyword evidence="2" id="KW-0547">Nucleotide-binding</keyword>
<protein>
    <submittedName>
        <fullName evidence="6">ABC-F family ATP-binding cassette domain-containing protein</fullName>
    </submittedName>
</protein>
<evidence type="ECO:0000256" key="2">
    <source>
        <dbReference type="ARBA" id="ARBA00022741"/>
    </source>
</evidence>
<dbReference type="InterPro" id="IPR027417">
    <property type="entry name" value="P-loop_NTPase"/>
</dbReference>
<feature type="coiled-coil region" evidence="4">
    <location>
        <begin position="535"/>
        <end position="595"/>
    </location>
</feature>
<dbReference type="GO" id="GO:0016887">
    <property type="term" value="F:ATP hydrolysis activity"/>
    <property type="evidence" value="ECO:0007669"/>
    <property type="project" value="InterPro"/>
</dbReference>
<evidence type="ECO:0000256" key="1">
    <source>
        <dbReference type="ARBA" id="ARBA00022737"/>
    </source>
</evidence>
<organism evidence="6 7">
    <name type="scientific">Capillibacterium thermochitinicola</name>
    <dbReference type="NCBI Taxonomy" id="2699427"/>
    <lineage>
        <taxon>Bacteria</taxon>
        <taxon>Bacillati</taxon>
        <taxon>Bacillota</taxon>
        <taxon>Capillibacterium</taxon>
    </lineage>
</organism>
<evidence type="ECO:0000313" key="7">
    <source>
        <dbReference type="Proteomes" id="UP000657177"/>
    </source>
</evidence>
<keyword evidence="7" id="KW-1185">Reference proteome</keyword>
<evidence type="ECO:0000259" key="5">
    <source>
        <dbReference type="PROSITE" id="PS50893"/>
    </source>
</evidence>
<dbReference type="PROSITE" id="PS00211">
    <property type="entry name" value="ABC_TRANSPORTER_1"/>
    <property type="match status" value="1"/>
</dbReference>
<dbReference type="SUPFAM" id="SSF52540">
    <property type="entry name" value="P-loop containing nucleoside triphosphate hydrolases"/>
    <property type="match status" value="2"/>
</dbReference>
<dbReference type="GO" id="GO:0005524">
    <property type="term" value="F:ATP binding"/>
    <property type="evidence" value="ECO:0007669"/>
    <property type="project" value="UniProtKB-KW"/>
</dbReference>
<keyword evidence="1" id="KW-0677">Repeat</keyword>
<keyword evidence="3 6" id="KW-0067">ATP-binding</keyword>
<proteinExistence type="predicted"/>
<dbReference type="PROSITE" id="PS50893">
    <property type="entry name" value="ABC_TRANSPORTER_2"/>
    <property type="match status" value="2"/>
</dbReference>
<dbReference type="RefSeq" id="WP_181338910.1">
    <property type="nucleotide sequence ID" value="NZ_JAAKDE010000004.1"/>
</dbReference>
<accession>A0A8J6HZF4</accession>
<dbReference type="Proteomes" id="UP000657177">
    <property type="component" value="Unassembled WGS sequence"/>
</dbReference>
<dbReference type="PANTHER" id="PTHR19211">
    <property type="entry name" value="ATP-BINDING TRANSPORT PROTEIN-RELATED"/>
    <property type="match status" value="1"/>
</dbReference>
<dbReference type="InterPro" id="IPR032781">
    <property type="entry name" value="ABC_tran_Xtn"/>
</dbReference>
<sequence length="620" mass="69664">MITAVNLSKAYGEQVLFTGANFRINPGERIGLVGRNGHGKTTLLRLLAGEEEPDQGTISFPKHYTIGYLKQHLSFTRPTLLEEACLGLPPTQQGESWRVEKILLGLGFTKEDFKRPPGEFSGGLQVRLNLAKVLVAEPNLLLLDEPSNYLDITSIRWLIRFLQAWPNELILVTHDRHLMDQVITHTLGIHRQKLRKLAGNTAKFYEQIAKEEEIYEKTRINEEKRRKEIEAFINRFRYKATLSSRVQSRIKMLEKQERLEKLTKPEVLEFTFPEAPMPGKLILEAKDLSFAYQPAGPLLIDQLSFTVGKNDRIGIIGKNGKGKTTLLRLLAGELKPIKGSISRHPALQTGYYGQTNVERLDPQKTILEELMATSPTCTLDQARKISGLFMFSGDLALKKIAVLSGGEKSRVLLSKLLLAPSNLLLLDEPTNHLDMEACDSLLEALDAYNGALILVTHNEMYLHALVNKLIVFDRDRVFFFDGNYQRFLDEIGWEADREDASSPQKDRTPSAPPANLRKVLRQEKAEIINRRSAVLTPLAAKINQLEAAIAALEEELQKNNEALIAASTTGCGETIAKLSKRNAEINRETERLYTELAKVTDDYERAAAAFEAELENLSTG</sequence>
<dbReference type="PANTHER" id="PTHR19211:SF14">
    <property type="entry name" value="ATP-BINDING CASSETTE SUB-FAMILY F MEMBER 1"/>
    <property type="match status" value="1"/>
</dbReference>
<dbReference type="InterPro" id="IPR003439">
    <property type="entry name" value="ABC_transporter-like_ATP-bd"/>
</dbReference>
<gene>
    <name evidence="6" type="ORF">G5B42_02740</name>
</gene>
<evidence type="ECO:0000256" key="4">
    <source>
        <dbReference type="SAM" id="Coils"/>
    </source>
</evidence>
<dbReference type="EMBL" id="JAAKDE010000004">
    <property type="protein sequence ID" value="MBA2132463.1"/>
    <property type="molecule type" value="Genomic_DNA"/>
</dbReference>
<evidence type="ECO:0000313" key="6">
    <source>
        <dbReference type="EMBL" id="MBA2132463.1"/>
    </source>
</evidence>
<dbReference type="AlphaFoldDB" id="A0A8J6HZF4"/>
<dbReference type="InterPro" id="IPR003593">
    <property type="entry name" value="AAA+_ATPase"/>
</dbReference>
<evidence type="ECO:0000256" key="3">
    <source>
        <dbReference type="ARBA" id="ARBA00022840"/>
    </source>
</evidence>
<keyword evidence="4" id="KW-0175">Coiled coil</keyword>
<feature type="domain" description="ABC transporter" evidence="5">
    <location>
        <begin position="283"/>
        <end position="499"/>
    </location>
</feature>
<dbReference type="InterPro" id="IPR017871">
    <property type="entry name" value="ABC_transporter-like_CS"/>
</dbReference>
<dbReference type="Pfam" id="PF00005">
    <property type="entry name" value="ABC_tran"/>
    <property type="match status" value="2"/>
</dbReference>
<dbReference type="SMART" id="SM00382">
    <property type="entry name" value="AAA"/>
    <property type="match status" value="2"/>
</dbReference>
<comment type="caution">
    <text evidence="6">The sequence shown here is derived from an EMBL/GenBank/DDBJ whole genome shotgun (WGS) entry which is preliminary data.</text>
</comment>
<name>A0A8J6HZF4_9FIRM</name>